<dbReference type="InterPro" id="IPR007709">
    <property type="entry name" value="N-FG_amidohydro"/>
</dbReference>
<dbReference type="Pfam" id="PF05013">
    <property type="entry name" value="FGase"/>
    <property type="match status" value="1"/>
</dbReference>
<organism evidence="1 2">
    <name type="scientific">Candidimonas humi</name>
    <dbReference type="NCBI Taxonomy" id="683355"/>
    <lineage>
        <taxon>Bacteria</taxon>
        <taxon>Pseudomonadati</taxon>
        <taxon>Pseudomonadota</taxon>
        <taxon>Betaproteobacteria</taxon>
        <taxon>Burkholderiales</taxon>
        <taxon>Alcaligenaceae</taxon>
        <taxon>Candidimonas</taxon>
    </lineage>
</organism>
<gene>
    <name evidence="1" type="ORF">ACFOY1_11120</name>
</gene>
<dbReference type="EMBL" id="JBHSBV010000003">
    <property type="protein sequence ID" value="MFC4201505.1"/>
    <property type="molecule type" value="Genomic_DNA"/>
</dbReference>
<evidence type="ECO:0000313" key="1">
    <source>
        <dbReference type="EMBL" id="MFC4201505.1"/>
    </source>
</evidence>
<comment type="caution">
    <text evidence="1">The sequence shown here is derived from an EMBL/GenBank/DDBJ whole genome shotgun (WGS) entry which is preliminary data.</text>
</comment>
<reference evidence="2" key="1">
    <citation type="journal article" date="2019" name="Int. J. Syst. Evol. Microbiol.">
        <title>The Global Catalogue of Microorganisms (GCM) 10K type strain sequencing project: providing services to taxonomists for standard genome sequencing and annotation.</title>
        <authorList>
            <consortium name="The Broad Institute Genomics Platform"/>
            <consortium name="The Broad Institute Genome Sequencing Center for Infectious Disease"/>
            <person name="Wu L."/>
            <person name="Ma J."/>
        </authorList>
    </citation>
    <scope>NUCLEOTIDE SEQUENCE [LARGE SCALE GENOMIC DNA]</scope>
    <source>
        <strain evidence="2">LMG 24813</strain>
    </source>
</reference>
<name>A0ABV8P038_9BURK</name>
<sequence length="306" mass="33491">MKQTTGLTYAAAREIAAPFRVEGKKVRPETALVFDSPHSWPEWPQDCPVPRAGLMSSWDAWVDELWAGAVRGRGPLLAAHFHRAYIDANRARDDIDPGLLDGVWPGPIAPGAKSRAGMGLIRRYALPGVPMYEQPLPVAEVARRIADYYDPYHKELADLIQAAQDEHGFACHIDCHSMKSIGNAMNDDGGKARPDIVVSDLLGKSTAPALTEWVAQAFSSLGYRVQVNDPYRGAELIRRHGCPAQGRHSVQVEINRALYMNETALVKTSGYSDLARNLQAFVDRLSAALAGSLGATLRSLPEAHLY</sequence>
<protein>
    <submittedName>
        <fullName evidence="1">N-formylglutamate amidohydrolase</fullName>
    </submittedName>
</protein>
<accession>A0ABV8P038</accession>
<dbReference type="RefSeq" id="WP_217963141.1">
    <property type="nucleotide sequence ID" value="NZ_JAHTBN010000002.1"/>
</dbReference>
<evidence type="ECO:0000313" key="2">
    <source>
        <dbReference type="Proteomes" id="UP001595848"/>
    </source>
</evidence>
<keyword evidence="2" id="KW-1185">Reference proteome</keyword>
<proteinExistence type="predicted"/>
<dbReference type="Proteomes" id="UP001595848">
    <property type="component" value="Unassembled WGS sequence"/>
</dbReference>